<evidence type="ECO:0000313" key="11">
    <source>
        <dbReference type="Ensembl" id="ENSSSUP00005012355.1"/>
    </source>
</evidence>
<dbReference type="GO" id="GO:0060124">
    <property type="term" value="P:positive regulation of growth hormone secretion"/>
    <property type="evidence" value="ECO:0007669"/>
    <property type="project" value="TreeGrafter"/>
</dbReference>
<dbReference type="Pfam" id="PF04643">
    <property type="entry name" value="Motilin_assoc"/>
    <property type="match status" value="1"/>
</dbReference>
<organism evidence="11 12">
    <name type="scientific">Suricata suricatta</name>
    <name type="common">Meerkat</name>
    <dbReference type="NCBI Taxonomy" id="37032"/>
    <lineage>
        <taxon>Eukaryota</taxon>
        <taxon>Metazoa</taxon>
        <taxon>Chordata</taxon>
        <taxon>Craniata</taxon>
        <taxon>Vertebrata</taxon>
        <taxon>Euteleostomi</taxon>
        <taxon>Mammalia</taxon>
        <taxon>Eutheria</taxon>
        <taxon>Laurasiatheria</taxon>
        <taxon>Carnivora</taxon>
        <taxon>Feliformia</taxon>
        <taxon>Herpestidae</taxon>
        <taxon>Suricata</taxon>
    </lineage>
</organism>
<reference evidence="11" key="2">
    <citation type="submission" date="2025-08" db="UniProtKB">
        <authorList>
            <consortium name="Ensembl"/>
        </authorList>
    </citation>
    <scope>IDENTIFICATION</scope>
</reference>
<dbReference type="PRINTS" id="PR01624">
    <property type="entry name" value="GHRELIN"/>
</dbReference>
<keyword evidence="12" id="KW-1185">Reference proteome</keyword>
<dbReference type="Ensembl" id="ENSSSUT00005014138.1">
    <property type="protein sequence ID" value="ENSSSUP00005012355.1"/>
    <property type="gene ID" value="ENSSSUG00005007945.1"/>
</dbReference>
<evidence type="ECO:0000256" key="6">
    <source>
        <dbReference type="ARBA" id="ARBA00022815"/>
    </source>
</evidence>
<evidence type="ECO:0000256" key="9">
    <source>
        <dbReference type="RuleBase" id="RU368086"/>
    </source>
</evidence>
<dbReference type="GO" id="GO:0050728">
    <property type="term" value="P:negative regulation of inflammatory response"/>
    <property type="evidence" value="ECO:0007669"/>
    <property type="project" value="TreeGrafter"/>
</dbReference>
<sequence>QECKVSLLKMAGFTAPFDVGIKLSGAQYHQHGQALGKFLQDVLWEEANEALADE</sequence>
<dbReference type="InterPro" id="IPR005441">
    <property type="entry name" value="Preproghrelin"/>
</dbReference>
<dbReference type="GO" id="GO:0031768">
    <property type="term" value="F:ghrelin receptor binding"/>
    <property type="evidence" value="ECO:0007669"/>
    <property type="project" value="UniProtKB-UniRule"/>
</dbReference>
<dbReference type="GO" id="GO:0001696">
    <property type="term" value="P:gastric acid secretion"/>
    <property type="evidence" value="ECO:0007669"/>
    <property type="project" value="TreeGrafter"/>
</dbReference>
<dbReference type="Proteomes" id="UP000472268">
    <property type="component" value="Chromosome 12"/>
</dbReference>
<evidence type="ECO:0000256" key="7">
    <source>
        <dbReference type="ARBA" id="ARBA00023288"/>
    </source>
</evidence>
<comment type="similarity">
    <text evidence="2 9">Belongs to the motilin family.</text>
</comment>
<dbReference type="GO" id="GO:0016608">
    <property type="term" value="F:growth hormone-releasing hormone activity"/>
    <property type="evidence" value="ECO:0007669"/>
    <property type="project" value="UniProtKB-UniRule"/>
</dbReference>
<dbReference type="InterPro" id="IPR006737">
    <property type="entry name" value="Motilin_assoc"/>
</dbReference>
<dbReference type="GO" id="GO:0005615">
    <property type="term" value="C:extracellular space"/>
    <property type="evidence" value="ECO:0007669"/>
    <property type="project" value="UniProtKB-UniRule"/>
</dbReference>
<name>A0A673TSF8_SURSU</name>
<keyword evidence="4 9" id="KW-0372">Hormone</keyword>
<keyword evidence="3 9" id="KW-0964">Secreted</keyword>
<evidence type="ECO:0000256" key="4">
    <source>
        <dbReference type="ARBA" id="ARBA00022702"/>
    </source>
</evidence>
<keyword evidence="6" id="KW-0027">Amidation</keyword>
<reference evidence="11 12" key="1">
    <citation type="submission" date="2019-05" db="EMBL/GenBank/DDBJ databases">
        <title>A Chromosome-scale Meerkat (S. suricatta) Genome Assembly.</title>
        <authorList>
            <person name="Dudchenko O."/>
            <person name="Lieberman Aiden E."/>
            <person name="Tung J."/>
            <person name="Barreiro L.B."/>
            <person name="Clutton-Brock T.H."/>
        </authorList>
    </citation>
    <scope>NUCLEOTIDE SEQUENCE [LARGE SCALE GENOMIC DNA]</scope>
</reference>
<evidence type="ECO:0000256" key="8">
    <source>
        <dbReference type="ARBA" id="ARBA00024845"/>
    </source>
</evidence>
<evidence type="ECO:0000256" key="3">
    <source>
        <dbReference type="ARBA" id="ARBA00022525"/>
    </source>
</evidence>
<comment type="PTM">
    <text evidence="9">O-octanoylation is essential for ghrelin activity.</text>
</comment>
<keyword evidence="7 9" id="KW-0449">Lipoprotein</keyword>
<protein>
    <recommendedName>
        <fullName evidence="9">Appetite-regulating hormone</fullName>
    </recommendedName>
    <alternativeName>
        <fullName evidence="9">Growth hormone secretagogue</fullName>
    </alternativeName>
    <alternativeName>
        <fullName evidence="9">Growth hormone-releasing peptide</fullName>
    </alternativeName>
    <alternativeName>
        <fullName evidence="9">Motilin-related peptide</fullName>
    </alternativeName>
    <component>
        <recommendedName>
            <fullName evidence="9">Ghrelin</fullName>
        </recommendedName>
    </component>
    <component>
        <recommendedName>
            <fullName evidence="9">Obestatin</fullName>
        </recommendedName>
    </component>
</protein>
<accession>A0A673TSF8</accession>
<evidence type="ECO:0000259" key="10">
    <source>
        <dbReference type="Pfam" id="PF04643"/>
    </source>
</evidence>
<evidence type="ECO:0000256" key="5">
    <source>
        <dbReference type="ARBA" id="ARBA00022729"/>
    </source>
</evidence>
<evidence type="ECO:0000256" key="1">
    <source>
        <dbReference type="ARBA" id="ARBA00004613"/>
    </source>
</evidence>
<comment type="function">
    <text evidence="9">Ghrelin is the ligand for growth hormone secretagogue receptor type 1 (GHSR). Induces the release of growth hormone from the pituitary. Has an appetite-stimulating effect, induces adiposity and stimulates gastric acid secretion. Involved in growth regulation.</text>
</comment>
<dbReference type="GO" id="GO:0032095">
    <property type="term" value="P:regulation of response to food"/>
    <property type="evidence" value="ECO:0007669"/>
    <property type="project" value="UniProtKB-UniRule"/>
</dbReference>
<keyword evidence="5 9" id="KW-0732">Signal</keyword>
<proteinExistence type="inferred from homology"/>
<dbReference type="AlphaFoldDB" id="A0A673TSF8"/>
<comment type="function">
    <text evidence="8 9">Obestatin may be the ligand for GPR39. May have an appetite-reducing effect resulting in decreased food intake. May reduce gastric emptying activity and jejunal motility.</text>
</comment>
<dbReference type="PANTHER" id="PTHR14122">
    <property type="entry name" value="GHRELIN PRECURSOR"/>
    <property type="match status" value="1"/>
</dbReference>
<comment type="subcellular location">
    <subcellularLocation>
        <location evidence="1 9">Secreted</location>
    </subcellularLocation>
</comment>
<dbReference type="PANTHER" id="PTHR14122:SF1">
    <property type="entry name" value="APPETITE-REGULATING HORMONE"/>
    <property type="match status" value="1"/>
</dbReference>
<feature type="domain" description="Motilin/ghrelin-associated peptide" evidence="10">
    <location>
        <begin position="13"/>
        <end position="52"/>
    </location>
</feature>
<evidence type="ECO:0000313" key="12">
    <source>
        <dbReference type="Proteomes" id="UP000472268"/>
    </source>
</evidence>
<reference evidence="11" key="3">
    <citation type="submission" date="2025-09" db="UniProtKB">
        <authorList>
            <consortium name="Ensembl"/>
        </authorList>
    </citation>
    <scope>IDENTIFICATION</scope>
</reference>
<dbReference type="GO" id="GO:0032024">
    <property type="term" value="P:positive regulation of insulin secretion"/>
    <property type="evidence" value="ECO:0007669"/>
    <property type="project" value="UniProtKB-UniRule"/>
</dbReference>
<evidence type="ECO:0000256" key="2">
    <source>
        <dbReference type="ARBA" id="ARBA00006473"/>
    </source>
</evidence>